<keyword evidence="7" id="KW-1185">Reference proteome</keyword>
<proteinExistence type="predicted"/>
<dbReference type="GO" id="GO:0005634">
    <property type="term" value="C:nucleus"/>
    <property type="evidence" value="ECO:0007669"/>
    <property type="project" value="UniProtKB-SubCell"/>
</dbReference>
<protein>
    <submittedName>
        <fullName evidence="6">Uncharacterized protein</fullName>
    </submittedName>
</protein>
<evidence type="ECO:0000313" key="7">
    <source>
        <dbReference type="Proteomes" id="UP001218218"/>
    </source>
</evidence>
<dbReference type="GO" id="GO:0008270">
    <property type="term" value="F:zinc ion binding"/>
    <property type="evidence" value="ECO:0007669"/>
    <property type="project" value="UniProtKB-KW"/>
</dbReference>
<gene>
    <name evidence="6" type="ORF">DFH08DRAFT_681986</name>
</gene>
<evidence type="ECO:0000313" key="6">
    <source>
        <dbReference type="EMBL" id="KAJ7364494.1"/>
    </source>
</evidence>
<comment type="subcellular location">
    <subcellularLocation>
        <location evidence="1">Nucleus</location>
    </subcellularLocation>
</comment>
<dbReference type="PANTHER" id="PTHR46481">
    <property type="entry name" value="ZINC FINGER BED DOMAIN-CONTAINING PROTEIN 4"/>
    <property type="match status" value="1"/>
</dbReference>
<evidence type="ECO:0000256" key="4">
    <source>
        <dbReference type="ARBA" id="ARBA00022833"/>
    </source>
</evidence>
<dbReference type="EMBL" id="JARIHO010000003">
    <property type="protein sequence ID" value="KAJ7364494.1"/>
    <property type="molecule type" value="Genomic_DNA"/>
</dbReference>
<organism evidence="6 7">
    <name type="scientific">Mycena albidolilacea</name>
    <dbReference type="NCBI Taxonomy" id="1033008"/>
    <lineage>
        <taxon>Eukaryota</taxon>
        <taxon>Fungi</taxon>
        <taxon>Dikarya</taxon>
        <taxon>Basidiomycota</taxon>
        <taxon>Agaricomycotina</taxon>
        <taxon>Agaricomycetes</taxon>
        <taxon>Agaricomycetidae</taxon>
        <taxon>Agaricales</taxon>
        <taxon>Marasmiineae</taxon>
        <taxon>Mycenaceae</taxon>
        <taxon>Mycena</taxon>
    </lineage>
</organism>
<reference evidence="6" key="1">
    <citation type="submission" date="2023-03" db="EMBL/GenBank/DDBJ databases">
        <title>Massive genome expansion in bonnet fungi (Mycena s.s.) driven by repeated elements and novel gene families across ecological guilds.</title>
        <authorList>
            <consortium name="Lawrence Berkeley National Laboratory"/>
            <person name="Harder C.B."/>
            <person name="Miyauchi S."/>
            <person name="Viragh M."/>
            <person name="Kuo A."/>
            <person name="Thoen E."/>
            <person name="Andreopoulos B."/>
            <person name="Lu D."/>
            <person name="Skrede I."/>
            <person name="Drula E."/>
            <person name="Henrissat B."/>
            <person name="Morin E."/>
            <person name="Kohler A."/>
            <person name="Barry K."/>
            <person name="LaButti K."/>
            <person name="Morin E."/>
            <person name="Salamov A."/>
            <person name="Lipzen A."/>
            <person name="Mereny Z."/>
            <person name="Hegedus B."/>
            <person name="Baldrian P."/>
            <person name="Stursova M."/>
            <person name="Weitz H."/>
            <person name="Taylor A."/>
            <person name="Grigoriev I.V."/>
            <person name="Nagy L.G."/>
            <person name="Martin F."/>
            <person name="Kauserud H."/>
        </authorList>
    </citation>
    <scope>NUCLEOTIDE SEQUENCE</scope>
    <source>
        <strain evidence="6">CBHHK002</strain>
    </source>
</reference>
<evidence type="ECO:0000256" key="5">
    <source>
        <dbReference type="ARBA" id="ARBA00023242"/>
    </source>
</evidence>
<dbReference type="Proteomes" id="UP001218218">
    <property type="component" value="Unassembled WGS sequence"/>
</dbReference>
<keyword evidence="3" id="KW-0863">Zinc-finger</keyword>
<comment type="caution">
    <text evidence="6">The sequence shown here is derived from an EMBL/GenBank/DDBJ whole genome shotgun (WGS) entry which is preliminary data.</text>
</comment>
<sequence length="214" mass="24073">WTSTIYTFYTGDIRIKYRNSKLHHVFVCTVRGCGHHLPRDQTTKDHNSTKNLKKHANKCWGSDNHAVCSLVLVIFDPHLFTVLDLCAGSARASFVIAADRGLCYLMKSGRPTMWIPSPSTIARNVKLLFKRTREQIWQQLDERDGCVGLATNAWMSPNHRVFVAVTGHWEENGEKVDCLLDFVEVPEVCLSHLFLSSCSSLSVSHRGTSRKGAG</sequence>
<evidence type="ECO:0000256" key="1">
    <source>
        <dbReference type="ARBA" id="ARBA00004123"/>
    </source>
</evidence>
<keyword evidence="5" id="KW-0539">Nucleus</keyword>
<dbReference type="PANTHER" id="PTHR46481:SF10">
    <property type="entry name" value="ZINC FINGER BED DOMAIN-CONTAINING PROTEIN 39"/>
    <property type="match status" value="1"/>
</dbReference>
<accession>A0AAD7F4D4</accession>
<dbReference type="InterPro" id="IPR052035">
    <property type="entry name" value="ZnF_BED_domain_contain"/>
</dbReference>
<keyword evidence="4" id="KW-0862">Zinc</keyword>
<name>A0AAD7F4D4_9AGAR</name>
<feature type="non-terminal residue" evidence="6">
    <location>
        <position position="214"/>
    </location>
</feature>
<keyword evidence="2" id="KW-0479">Metal-binding</keyword>
<dbReference type="AlphaFoldDB" id="A0AAD7F4D4"/>
<evidence type="ECO:0000256" key="2">
    <source>
        <dbReference type="ARBA" id="ARBA00022723"/>
    </source>
</evidence>
<evidence type="ECO:0000256" key="3">
    <source>
        <dbReference type="ARBA" id="ARBA00022771"/>
    </source>
</evidence>